<evidence type="ECO:0000313" key="2">
    <source>
        <dbReference type="Proteomes" id="UP001220610"/>
    </source>
</evidence>
<reference evidence="1" key="1">
    <citation type="submission" date="2023-03" db="EMBL/GenBank/DDBJ databases">
        <title>Andean soil-derived lignocellulolytic bacterial consortium as a source of novel taxa and putative plastic-active enzymes.</title>
        <authorList>
            <person name="Diaz-Garcia L."/>
            <person name="Chuvochina M."/>
            <person name="Feuerriegel G."/>
            <person name="Bunk B."/>
            <person name="Sproer C."/>
            <person name="Streit W.R."/>
            <person name="Rodriguez L.M."/>
            <person name="Overmann J."/>
            <person name="Jimenez D.J."/>
        </authorList>
    </citation>
    <scope>NUCLEOTIDE SEQUENCE</scope>
    <source>
        <strain evidence="1">MAG 7</strain>
    </source>
</reference>
<accession>A0AAJ5WPF6</accession>
<dbReference type="Gene3D" id="2.60.40.10">
    <property type="entry name" value="Immunoglobulins"/>
    <property type="match status" value="1"/>
</dbReference>
<evidence type="ECO:0000313" key="1">
    <source>
        <dbReference type="EMBL" id="WEK34347.1"/>
    </source>
</evidence>
<dbReference type="InterPro" id="IPR013783">
    <property type="entry name" value="Ig-like_fold"/>
</dbReference>
<dbReference type="EMBL" id="CP119311">
    <property type="protein sequence ID" value="WEK34347.1"/>
    <property type="molecule type" value="Genomic_DNA"/>
</dbReference>
<dbReference type="Gene3D" id="2.60.40.2340">
    <property type="match status" value="1"/>
</dbReference>
<organism evidence="1 2">
    <name type="scientific">Candidatus Pseudobacter hemicellulosilyticus</name>
    <dbReference type="NCBI Taxonomy" id="3121375"/>
    <lineage>
        <taxon>Bacteria</taxon>
        <taxon>Pseudomonadati</taxon>
        <taxon>Bacteroidota</taxon>
        <taxon>Chitinophagia</taxon>
        <taxon>Chitinophagales</taxon>
        <taxon>Chitinophagaceae</taxon>
        <taxon>Pseudobacter</taxon>
    </lineage>
</organism>
<sequence>MNFFSALLLLAILTAGSCKKEYVDKYNIIPGDTVTVLGYNHMLSFAIHEYHPDTVLKAAIKEDSLLVYWPVYKAAPETFSPDISLPEKATVTPASGTAVPFKTGTRFTVKAEDGTTRVFTLKLIYNQAPLQYVNPNTVTLGYPFNIYGQFVADPGMTTVWFERLDGADTVTISSFQRVTATQISFNIPDNITPDLYRIRIRNGWRTEYSNIELDTLQIGYSTLDLPEPPAEITVKRGTEFTVNGTNIRFLRGNKAILIGFKEDGGTQSQVIDVTAHTETSMTFSIPADALLGKMAFLQVFSHTIPGGNYQYWMNDKIIVTE</sequence>
<evidence type="ECO:0008006" key="3">
    <source>
        <dbReference type="Google" id="ProtNLM"/>
    </source>
</evidence>
<protein>
    <recommendedName>
        <fullName evidence="3">DUF5018 domain-containing protein</fullName>
    </recommendedName>
</protein>
<gene>
    <name evidence="1" type="ORF">P0Y53_17820</name>
</gene>
<dbReference type="AlphaFoldDB" id="A0AAJ5WPF6"/>
<dbReference type="Proteomes" id="UP001220610">
    <property type="component" value="Chromosome"/>
</dbReference>
<name>A0AAJ5WPF6_9BACT</name>
<proteinExistence type="predicted"/>